<keyword evidence="4" id="KW-1185">Reference proteome</keyword>
<keyword evidence="2" id="KW-0812">Transmembrane</keyword>
<keyword evidence="1" id="KW-0175">Coiled coil</keyword>
<name>A0A372IUI3_9BACT</name>
<organism evidence="3 4">
    <name type="scientific">Paracidobacterium acidisoli</name>
    <dbReference type="NCBI Taxonomy" id="2303751"/>
    <lineage>
        <taxon>Bacteria</taxon>
        <taxon>Pseudomonadati</taxon>
        <taxon>Acidobacteriota</taxon>
        <taxon>Terriglobia</taxon>
        <taxon>Terriglobales</taxon>
        <taxon>Acidobacteriaceae</taxon>
        <taxon>Paracidobacterium</taxon>
    </lineage>
</organism>
<keyword evidence="2" id="KW-0472">Membrane</keyword>
<feature type="transmembrane region" description="Helical" evidence="2">
    <location>
        <begin position="12"/>
        <end position="38"/>
    </location>
</feature>
<keyword evidence="2" id="KW-1133">Transmembrane helix</keyword>
<evidence type="ECO:0000313" key="3">
    <source>
        <dbReference type="EMBL" id="RFU18602.1"/>
    </source>
</evidence>
<accession>A0A372IUI3</accession>
<dbReference type="OrthoDB" id="128618at2"/>
<sequence length="278" mass="30427">MSDTPGSGEQRSFSGLFLGLLALAVLAAIAGLAWSYLLTGRLTHAEAQLALEQQQNQKLASAVDETNARLRVTSQSLGLTQRQLDERASDLLRRQQADAHRLENEQAAAQASTQKQISSVSSDVTGVKTDVGGVKTDLGQTKTELQTAEAQLQSMKGDMGVQSGLIATNHDELEILKHKGDRNYYEFTLDKNHRKAISTVGLELKKADTKHNRYTLEVYADDKKIEKKDRGLNEPVQFYTGKGNMLYELVVNSINKNQVQGYIATPKNAPVPVSTSGQ</sequence>
<reference evidence="3 4" key="1">
    <citation type="submission" date="2018-08" db="EMBL/GenBank/DDBJ databases">
        <title>Acidipila sp. 4G-K13, an acidobacterium isolated from forest soil.</title>
        <authorList>
            <person name="Gao Z.-H."/>
            <person name="Qiu L.-H."/>
        </authorList>
    </citation>
    <scope>NUCLEOTIDE SEQUENCE [LARGE SCALE GENOMIC DNA]</scope>
    <source>
        <strain evidence="3 4">4G-K13</strain>
    </source>
</reference>
<comment type="caution">
    <text evidence="3">The sequence shown here is derived from an EMBL/GenBank/DDBJ whole genome shotgun (WGS) entry which is preliminary data.</text>
</comment>
<evidence type="ECO:0000313" key="4">
    <source>
        <dbReference type="Proteomes" id="UP000264702"/>
    </source>
</evidence>
<dbReference type="AlphaFoldDB" id="A0A372IUI3"/>
<gene>
    <name evidence="3" type="ORF">D0Y96_03390</name>
</gene>
<dbReference type="Gene3D" id="1.20.5.190">
    <property type="match status" value="1"/>
</dbReference>
<proteinExistence type="predicted"/>
<dbReference type="RefSeq" id="WP_117297898.1">
    <property type="nucleotide sequence ID" value="NZ_QVQT02000001.1"/>
</dbReference>
<dbReference type="EMBL" id="QVQT01000001">
    <property type="protein sequence ID" value="RFU18602.1"/>
    <property type="molecule type" value="Genomic_DNA"/>
</dbReference>
<feature type="coiled-coil region" evidence="1">
    <location>
        <begin position="42"/>
        <end position="112"/>
    </location>
</feature>
<evidence type="ECO:0000256" key="2">
    <source>
        <dbReference type="SAM" id="Phobius"/>
    </source>
</evidence>
<dbReference type="Proteomes" id="UP000264702">
    <property type="component" value="Unassembled WGS sequence"/>
</dbReference>
<evidence type="ECO:0000256" key="1">
    <source>
        <dbReference type="SAM" id="Coils"/>
    </source>
</evidence>
<protein>
    <submittedName>
        <fullName evidence="3">Uncharacterized protein</fullName>
    </submittedName>
</protein>